<dbReference type="EMBL" id="JBFTWV010000043">
    <property type="protein sequence ID" value="KAL2794555.1"/>
    <property type="molecule type" value="Genomic_DNA"/>
</dbReference>
<evidence type="ECO:0000256" key="1">
    <source>
        <dbReference type="ARBA" id="ARBA00010617"/>
    </source>
</evidence>
<keyword evidence="6" id="KW-0503">Monooxygenase</keyword>
<proteinExistence type="inferred from homology"/>
<dbReference type="Pfam" id="PF00067">
    <property type="entry name" value="p450"/>
    <property type="match status" value="1"/>
</dbReference>
<dbReference type="InterPro" id="IPR036396">
    <property type="entry name" value="Cyt_P450_sf"/>
</dbReference>
<dbReference type="PANTHER" id="PTHR24291:SF50">
    <property type="entry name" value="BIFUNCTIONAL ALBAFLAVENONE MONOOXYGENASE_TERPENE SYNTHASE"/>
    <property type="match status" value="1"/>
</dbReference>
<accession>A0ABR4G6B5</accession>
<reference evidence="7 8" key="1">
    <citation type="submission" date="2024-07" db="EMBL/GenBank/DDBJ databases">
        <title>Section-level genome sequencing and comparative genomics of Aspergillus sections Usti and Cavernicolus.</title>
        <authorList>
            <consortium name="Lawrence Berkeley National Laboratory"/>
            <person name="Nybo J.L."/>
            <person name="Vesth T.C."/>
            <person name="Theobald S."/>
            <person name="Frisvad J.C."/>
            <person name="Larsen T.O."/>
            <person name="Kjaerboelling I."/>
            <person name="Rothschild-Mancinelli K."/>
            <person name="Lyhne E.K."/>
            <person name="Kogle M.E."/>
            <person name="Barry K."/>
            <person name="Clum A."/>
            <person name="Na H."/>
            <person name="Ledsgaard L."/>
            <person name="Lin J."/>
            <person name="Lipzen A."/>
            <person name="Kuo A."/>
            <person name="Riley R."/>
            <person name="Mondo S."/>
            <person name="Labutti K."/>
            <person name="Haridas S."/>
            <person name="Pangalinan J."/>
            <person name="Salamov A.A."/>
            <person name="Simmons B.A."/>
            <person name="Magnuson J.K."/>
            <person name="Chen J."/>
            <person name="Drula E."/>
            <person name="Henrissat B."/>
            <person name="Wiebenga A."/>
            <person name="Lubbers R.J."/>
            <person name="Gomes A.C."/>
            <person name="Makela M.R."/>
            <person name="Stajich J."/>
            <person name="Grigoriev I.V."/>
            <person name="Mortensen U.H."/>
            <person name="De Vries R.P."/>
            <person name="Baker S.E."/>
            <person name="Andersen M.R."/>
        </authorList>
    </citation>
    <scope>NUCLEOTIDE SEQUENCE [LARGE SCALE GENOMIC DNA]</scope>
    <source>
        <strain evidence="7 8">CBS 209.92</strain>
    </source>
</reference>
<evidence type="ECO:0000313" key="8">
    <source>
        <dbReference type="Proteomes" id="UP001610563"/>
    </source>
</evidence>
<dbReference type="InterPro" id="IPR001128">
    <property type="entry name" value="Cyt_P450"/>
</dbReference>
<dbReference type="InterPro" id="IPR002401">
    <property type="entry name" value="Cyt_P450_E_grp-I"/>
</dbReference>
<comment type="similarity">
    <text evidence="1">Belongs to the cytochrome P450 family.</text>
</comment>
<evidence type="ECO:0000313" key="7">
    <source>
        <dbReference type="EMBL" id="KAL2794555.1"/>
    </source>
</evidence>
<dbReference type="Gene3D" id="1.10.630.10">
    <property type="entry name" value="Cytochrome P450"/>
    <property type="match status" value="1"/>
</dbReference>
<dbReference type="SUPFAM" id="SSF48264">
    <property type="entry name" value="Cytochrome P450"/>
    <property type="match status" value="1"/>
</dbReference>
<evidence type="ECO:0000256" key="5">
    <source>
        <dbReference type="ARBA" id="ARBA00023004"/>
    </source>
</evidence>
<comment type="caution">
    <text evidence="7">The sequence shown here is derived from an EMBL/GenBank/DDBJ whole genome shotgun (WGS) entry which is preliminary data.</text>
</comment>
<protein>
    <submittedName>
        <fullName evidence="7">Cytochrome P450</fullName>
    </submittedName>
</protein>
<evidence type="ECO:0000256" key="3">
    <source>
        <dbReference type="ARBA" id="ARBA00022723"/>
    </source>
</evidence>
<gene>
    <name evidence="7" type="ORF">BJX66DRAFT_193076</name>
</gene>
<keyword evidence="5" id="KW-0408">Iron</keyword>
<dbReference type="PRINTS" id="PR00385">
    <property type="entry name" value="P450"/>
</dbReference>
<keyword evidence="4" id="KW-0560">Oxidoreductase</keyword>
<dbReference type="Proteomes" id="UP001610563">
    <property type="component" value="Unassembled WGS sequence"/>
</dbReference>
<organism evidence="7 8">
    <name type="scientific">Aspergillus keveii</name>
    <dbReference type="NCBI Taxonomy" id="714993"/>
    <lineage>
        <taxon>Eukaryota</taxon>
        <taxon>Fungi</taxon>
        <taxon>Dikarya</taxon>
        <taxon>Ascomycota</taxon>
        <taxon>Pezizomycotina</taxon>
        <taxon>Eurotiomycetes</taxon>
        <taxon>Eurotiomycetidae</taxon>
        <taxon>Eurotiales</taxon>
        <taxon>Aspergillaceae</taxon>
        <taxon>Aspergillus</taxon>
        <taxon>Aspergillus subgen. Nidulantes</taxon>
    </lineage>
</organism>
<evidence type="ECO:0000256" key="6">
    <source>
        <dbReference type="ARBA" id="ARBA00023033"/>
    </source>
</evidence>
<keyword evidence="3" id="KW-0479">Metal-binding</keyword>
<evidence type="ECO:0000256" key="4">
    <source>
        <dbReference type="ARBA" id="ARBA00023002"/>
    </source>
</evidence>
<keyword evidence="8" id="KW-1185">Reference proteome</keyword>
<sequence>MMVAHYILLPAAGLILFGIKLIRHRRSYRDLPKPPHSLLWGHLKLFNEVLKLFPHNTAPAAYYTEIAQRYQLKEMFYLDLWPFAPSQLVLISPDTAALVTTVDNYPVHDVATGFISALIGKTMLAALNGPPWKAMHNTIAPAFRPSTLKLMVPVITDQTMSVFHATLSRHATSGQEFSMEDAIAQLVFRMSSKVIFGQTISAEANERLLAEFAVVLEYAKILTQVEPGSPFRKVFWWWKQRAANQRLNRFLEGLARERHLAMVTSDLARGGNKDVSNQRTMSVLDHILVGLSPTENSGRVPGTLAPAVVQTIVENLKGLLLGAYGTTTDTLCFIYILLSTHPTVMQKLREEHDRVFGSGLQTTQRTLKESPDRLSELRYTTAVIKETLRLFPVGFGVRSAKPGVLALQYQGRAYPTSKQMIIPCTHTIHYDPEVFQSPGTFNPERFMDSSTTIPLNAWRPFERGPRACMGRDLAMQELRTILLLTVRSFEFKCVGIQPSAEPRASYTDMDLRLGDLAFQESSFSAKPRGGAVMVVESVPEYGRV</sequence>
<dbReference type="PRINTS" id="PR00463">
    <property type="entry name" value="EP450I"/>
</dbReference>
<dbReference type="PANTHER" id="PTHR24291">
    <property type="entry name" value="CYTOCHROME P450 FAMILY 4"/>
    <property type="match status" value="1"/>
</dbReference>
<evidence type="ECO:0000256" key="2">
    <source>
        <dbReference type="ARBA" id="ARBA00022617"/>
    </source>
</evidence>
<name>A0ABR4G6B5_9EURO</name>
<keyword evidence="2" id="KW-0349">Heme</keyword>
<dbReference type="InterPro" id="IPR050196">
    <property type="entry name" value="Cytochrome_P450_Monoox"/>
</dbReference>